<reference evidence="1 2" key="1">
    <citation type="submission" date="2020-08" db="EMBL/GenBank/DDBJ databases">
        <title>Sequencing the genomes of 1000 actinobacteria strains.</title>
        <authorList>
            <person name="Klenk H.-P."/>
        </authorList>
    </citation>
    <scope>NUCLEOTIDE SEQUENCE [LARGE SCALE GENOMIC DNA]</scope>
    <source>
        <strain evidence="1 2">DSM 44786</strain>
    </source>
</reference>
<name>A0A7W7SFC7_9ACTN</name>
<protein>
    <submittedName>
        <fullName evidence="1">Uncharacterized protein</fullName>
    </submittedName>
</protein>
<gene>
    <name evidence="1" type="ORF">F4556_004978</name>
</gene>
<sequence>MKIDKPDERVVKTERGMTLREVLSLPVTINVTTAASALGMGPNKAYEAIKAGTFPLDLIVVSGTRRVLTASLWRLLQVDGLVMDS</sequence>
<proteinExistence type="predicted"/>
<evidence type="ECO:0000313" key="2">
    <source>
        <dbReference type="Proteomes" id="UP000573327"/>
    </source>
</evidence>
<accession>A0A7W7SFC7</accession>
<dbReference type="Proteomes" id="UP000573327">
    <property type="component" value="Unassembled WGS sequence"/>
</dbReference>
<organism evidence="1 2">
    <name type="scientific">Kitasatospora gansuensis</name>
    <dbReference type="NCBI Taxonomy" id="258050"/>
    <lineage>
        <taxon>Bacteria</taxon>
        <taxon>Bacillati</taxon>
        <taxon>Actinomycetota</taxon>
        <taxon>Actinomycetes</taxon>
        <taxon>Kitasatosporales</taxon>
        <taxon>Streptomycetaceae</taxon>
        <taxon>Kitasatospora</taxon>
    </lineage>
</organism>
<dbReference type="EMBL" id="JACHJR010000001">
    <property type="protein sequence ID" value="MBB4949443.1"/>
    <property type="molecule type" value="Genomic_DNA"/>
</dbReference>
<comment type="caution">
    <text evidence="1">The sequence shown here is derived from an EMBL/GenBank/DDBJ whole genome shotgun (WGS) entry which is preliminary data.</text>
</comment>
<dbReference type="AlphaFoldDB" id="A0A7W7SFC7"/>
<dbReference type="RefSeq" id="WP_246511081.1">
    <property type="nucleotide sequence ID" value="NZ_JACHJR010000001.1"/>
</dbReference>
<evidence type="ECO:0000313" key="1">
    <source>
        <dbReference type="EMBL" id="MBB4949443.1"/>
    </source>
</evidence>
<keyword evidence="2" id="KW-1185">Reference proteome</keyword>